<dbReference type="PANTHER" id="PTHR35006">
    <property type="entry name" value="GLYOXALASE FAMILY PROTEIN (AFU_ORTHOLOGUE AFUA_5G14830)"/>
    <property type="match status" value="1"/>
</dbReference>
<reference evidence="2" key="1">
    <citation type="submission" date="2008-01" db="EMBL/GenBank/DDBJ databases">
        <title>Complete sequence of chromosome of Caulobacter sp. K31.</title>
        <authorList>
            <consortium name="US DOE Joint Genome Institute"/>
            <person name="Copeland A."/>
            <person name="Lucas S."/>
            <person name="Lapidus A."/>
            <person name="Barry K."/>
            <person name="Glavina del Rio T."/>
            <person name="Dalin E."/>
            <person name="Tice H."/>
            <person name="Pitluck S."/>
            <person name="Bruce D."/>
            <person name="Goodwin L."/>
            <person name="Thompson L.S."/>
            <person name="Brettin T."/>
            <person name="Detter J.C."/>
            <person name="Han C."/>
            <person name="Schmutz J."/>
            <person name="Larimer F."/>
            <person name="Land M."/>
            <person name="Hauser L."/>
            <person name="Kyrpides N."/>
            <person name="Kim E."/>
            <person name="Stephens C."/>
            <person name="Richardson P."/>
        </authorList>
    </citation>
    <scope>NUCLEOTIDE SEQUENCE [LARGE SCALE GENOMIC DNA]</scope>
    <source>
        <strain evidence="2">K31</strain>
    </source>
</reference>
<organism evidence="2">
    <name type="scientific">Caulobacter sp. (strain K31)</name>
    <dbReference type="NCBI Taxonomy" id="366602"/>
    <lineage>
        <taxon>Bacteria</taxon>
        <taxon>Pseudomonadati</taxon>
        <taxon>Pseudomonadota</taxon>
        <taxon>Alphaproteobacteria</taxon>
        <taxon>Caulobacterales</taxon>
        <taxon>Caulobacteraceae</taxon>
        <taxon>Caulobacter</taxon>
    </lineage>
</organism>
<dbReference type="InterPro" id="IPR037523">
    <property type="entry name" value="VOC_core"/>
</dbReference>
<dbReference type="InterPro" id="IPR029068">
    <property type="entry name" value="Glyas_Bleomycin-R_OHBP_Dase"/>
</dbReference>
<proteinExistence type="predicted"/>
<protein>
    <submittedName>
        <fullName evidence="2">Glyoxalase/bleomycin resistance protein/dioxygenase</fullName>
    </submittedName>
</protein>
<gene>
    <name evidence="2" type="ordered locus">Caul_4153</name>
</gene>
<dbReference type="HOGENOM" id="CLU_046006_6_1_5"/>
<dbReference type="InterPro" id="IPR004360">
    <property type="entry name" value="Glyas_Fos-R_dOase_dom"/>
</dbReference>
<dbReference type="AlphaFoldDB" id="B0SXR5"/>
<dbReference type="PANTHER" id="PTHR35006:SF2">
    <property type="entry name" value="GLYOXALASE FAMILY PROTEIN (AFU_ORTHOLOGUE AFUA_5G14830)"/>
    <property type="match status" value="1"/>
</dbReference>
<accession>B0SXR5</accession>
<keyword evidence="2" id="KW-0560">Oxidoreductase</keyword>
<dbReference type="PROSITE" id="PS51819">
    <property type="entry name" value="VOC"/>
    <property type="match status" value="1"/>
</dbReference>
<keyword evidence="2" id="KW-0223">Dioxygenase</keyword>
<dbReference type="CDD" id="cd07262">
    <property type="entry name" value="VOC_like"/>
    <property type="match status" value="1"/>
</dbReference>
<dbReference type="SUPFAM" id="SSF54593">
    <property type="entry name" value="Glyoxalase/Bleomycin resistance protein/Dihydroxybiphenyl dioxygenase"/>
    <property type="match status" value="1"/>
</dbReference>
<dbReference type="Gene3D" id="3.10.180.10">
    <property type="entry name" value="2,3-Dihydroxybiphenyl 1,2-Dioxygenase, domain 1"/>
    <property type="match status" value="1"/>
</dbReference>
<dbReference type="STRING" id="366602.Caul_4153"/>
<feature type="domain" description="VOC" evidence="1">
    <location>
        <begin position="1"/>
        <end position="138"/>
    </location>
</feature>
<dbReference type="eggNOG" id="COG0346">
    <property type="taxonomic scope" value="Bacteria"/>
</dbReference>
<dbReference type="KEGG" id="cak:Caul_4153"/>
<evidence type="ECO:0000259" key="1">
    <source>
        <dbReference type="PROSITE" id="PS51819"/>
    </source>
</evidence>
<name>B0SXR5_CAUSK</name>
<dbReference type="GO" id="GO:0051213">
    <property type="term" value="F:dioxygenase activity"/>
    <property type="evidence" value="ECO:0007669"/>
    <property type="project" value="UniProtKB-KW"/>
</dbReference>
<dbReference type="EMBL" id="CP000927">
    <property type="protein sequence ID" value="ABZ73277.1"/>
    <property type="molecule type" value="Genomic_DNA"/>
</dbReference>
<sequence>MLDHVSLTVRDVEACKAFYDAAFAPLGIEILQQVSAQETGTVAYIGYGPRADGRSHQAGKPSFWIAGAETAQSPISAAPMHIAFVAGSRAEVDAFYAAAMAAGGRDNGPPGVRPHYHPNYYGAFVLDPDGRNVEAVCHAPA</sequence>
<dbReference type="Pfam" id="PF00903">
    <property type="entry name" value="Glyoxalase"/>
    <property type="match status" value="1"/>
</dbReference>
<evidence type="ECO:0000313" key="2">
    <source>
        <dbReference type="EMBL" id="ABZ73277.1"/>
    </source>
</evidence>
<dbReference type="OrthoDB" id="9807407at2"/>